<gene>
    <name evidence="2" type="ORF">SSEG_05665</name>
</gene>
<keyword evidence="1" id="KW-0472">Membrane</keyword>
<dbReference type="HOGENOM" id="CLU_1593679_0_0_11"/>
<feature type="transmembrane region" description="Helical" evidence="1">
    <location>
        <begin position="135"/>
        <end position="154"/>
    </location>
</feature>
<feature type="transmembrane region" description="Helical" evidence="1">
    <location>
        <begin position="92"/>
        <end position="109"/>
    </location>
</feature>
<proteinExistence type="predicted"/>
<evidence type="ECO:0000313" key="3">
    <source>
        <dbReference type="Proteomes" id="UP000002785"/>
    </source>
</evidence>
<dbReference type="Proteomes" id="UP000002785">
    <property type="component" value="Chromosome"/>
</dbReference>
<evidence type="ECO:0000256" key="1">
    <source>
        <dbReference type="SAM" id="Phobius"/>
    </source>
</evidence>
<sequence length="167" mass="17414">MRGPYRCPYFWPLPLPSMSAMSGMSATTGGGTSGMNGDSPDRTARWGWFLAWLLVGACGGIGLAAILTVGAAFVVLAVVAAVLLLRKGPRRAVVGAVSGLALPLFYLAYLNRGGPGEVCHAVTGGQSCTEEYTPVPFLVAGALLLAVGFVLHATTRRQGHTDPMPRR</sequence>
<keyword evidence="3" id="KW-1185">Reference proteome</keyword>
<accession>B5I1Y0</accession>
<name>B5I1Y0_STRX2</name>
<feature type="transmembrane region" description="Helical" evidence="1">
    <location>
        <begin position="52"/>
        <end position="85"/>
    </location>
</feature>
<protein>
    <submittedName>
        <fullName evidence="2">Uncharacterized protein</fullName>
    </submittedName>
</protein>
<evidence type="ECO:0000313" key="2">
    <source>
        <dbReference type="EMBL" id="EDY59085.1"/>
    </source>
</evidence>
<keyword evidence="1" id="KW-1133">Transmembrane helix</keyword>
<keyword evidence="1" id="KW-0812">Transmembrane</keyword>
<dbReference type="EMBL" id="CM000951">
    <property type="protein sequence ID" value="EDY59085.1"/>
    <property type="molecule type" value="Genomic_DNA"/>
</dbReference>
<reference evidence="2" key="1">
    <citation type="submission" date="2009-10" db="EMBL/GenBank/DDBJ databases">
        <title>The genome sequence of Streptomyces sviceus strain ATCC 29083.</title>
        <authorList>
            <consortium name="The Broad Institute Genome Sequencing Platform"/>
            <consortium name="Broad Institute Microbial Sequencing Center"/>
            <person name="Fischbach M."/>
            <person name="Godfrey P."/>
            <person name="Ward D."/>
            <person name="Young S."/>
            <person name="Zeng Q."/>
            <person name="Koehrsen M."/>
            <person name="Alvarado L."/>
            <person name="Berlin A.M."/>
            <person name="Bochicchio J."/>
            <person name="Borenstein D."/>
            <person name="Chapman S.B."/>
            <person name="Chen Z."/>
            <person name="Engels R."/>
            <person name="Freedman E."/>
            <person name="Gellesch M."/>
            <person name="Goldberg J."/>
            <person name="Griggs A."/>
            <person name="Gujja S."/>
            <person name="Heilman E.R."/>
            <person name="Heiman D.I."/>
            <person name="Hepburn T.A."/>
            <person name="Howarth C."/>
            <person name="Jen D."/>
            <person name="Larson L."/>
            <person name="Lewis B."/>
            <person name="Mehta T."/>
            <person name="Park D."/>
            <person name="Pearson M."/>
            <person name="Richards J."/>
            <person name="Roberts A."/>
            <person name="Saif S."/>
            <person name="Shea T.D."/>
            <person name="Shenoy N."/>
            <person name="Sisk P."/>
            <person name="Stolte C."/>
            <person name="Sykes S.N."/>
            <person name="Thomson T."/>
            <person name="Walk T."/>
            <person name="White J."/>
            <person name="Yandava C."/>
            <person name="Straight P."/>
            <person name="Clardy J."/>
            <person name="Hung D."/>
            <person name="Kolter R."/>
            <person name="Mekalanos J."/>
            <person name="Walker S."/>
            <person name="Walsh C.T."/>
            <person name="Wieland-Brown L.C."/>
            <person name="Haas B."/>
            <person name="Nusbaum C."/>
            <person name="Birren B."/>
        </authorList>
    </citation>
    <scope>NUCLEOTIDE SEQUENCE [LARGE SCALE GENOMIC DNA]</scope>
    <source>
        <strain evidence="2">ATCC 29083</strain>
    </source>
</reference>
<organism evidence="2 3">
    <name type="scientific">Streptomyces sviceus (strain ATCC 29083 / DSM 924 / JCM 4929 / NBRC 13980 / NCIMB 11184 / NRRL 5439 / UC 5370)</name>
    <dbReference type="NCBI Taxonomy" id="463191"/>
    <lineage>
        <taxon>Bacteria</taxon>
        <taxon>Bacillati</taxon>
        <taxon>Actinomycetota</taxon>
        <taxon>Actinomycetes</taxon>
        <taxon>Kitasatosporales</taxon>
        <taxon>Streptomycetaceae</taxon>
        <taxon>Streptomyces</taxon>
    </lineage>
</organism>
<dbReference type="AlphaFoldDB" id="B5I1Y0"/>
<dbReference type="eggNOG" id="ENOG502ZMTE">
    <property type="taxonomic scope" value="Bacteria"/>
</dbReference>